<comment type="caution">
    <text evidence="1">The sequence shown here is derived from an EMBL/GenBank/DDBJ whole genome shotgun (WGS) entry which is preliminary data.</text>
</comment>
<dbReference type="Proteomes" id="UP000186919">
    <property type="component" value="Unassembled WGS sequence"/>
</dbReference>
<gene>
    <name evidence="1" type="ORF">AWB85_06560</name>
</gene>
<sequence length="124" mass="13165">MAALADQADVEARLRRDLTADEVEWLPGVLDEASALVSAYCGDRAFDPVPDRVRIVTSRVAARALTGRTDSATAITNAAHVFSQTVTLNADAANGGVWLTKADKLALHRWAVSGKAFSVDISGR</sequence>
<dbReference type="RefSeq" id="WP_064628070.1">
    <property type="nucleotide sequence ID" value="NZ_LQYE01000001.1"/>
</dbReference>
<proteinExistence type="predicted"/>
<evidence type="ECO:0000313" key="2">
    <source>
        <dbReference type="Proteomes" id="UP000186919"/>
    </source>
</evidence>
<protein>
    <submittedName>
        <fullName evidence="1">Uncharacterized protein</fullName>
    </submittedName>
</protein>
<evidence type="ECO:0000313" key="1">
    <source>
        <dbReference type="EMBL" id="OAT70930.1"/>
    </source>
</evidence>
<dbReference type="AlphaFoldDB" id="A0A179VGD9"/>
<name>A0A179VGD9_9MYCO</name>
<dbReference type="EMBL" id="LQYE01000001">
    <property type="protein sequence ID" value="OAT70930.1"/>
    <property type="molecule type" value="Genomic_DNA"/>
</dbReference>
<accession>A0A179VGD9</accession>
<reference evidence="1 2" key="1">
    <citation type="submission" date="2016-01" db="EMBL/GenBank/DDBJ databases">
        <title>Mycobacterium immunogenum strain CD11_6 genome sequencing and assembly.</title>
        <authorList>
            <person name="Kaur G."/>
            <person name="Nair G.R."/>
            <person name="Mayilraj S."/>
        </authorList>
    </citation>
    <scope>NUCLEOTIDE SEQUENCE [LARGE SCALE GENOMIC DNA]</scope>
    <source>
        <strain evidence="1 2">CD11-6</strain>
    </source>
</reference>
<organism evidence="1 2">
    <name type="scientific">Mycobacteroides immunogenum</name>
    <dbReference type="NCBI Taxonomy" id="83262"/>
    <lineage>
        <taxon>Bacteria</taxon>
        <taxon>Bacillati</taxon>
        <taxon>Actinomycetota</taxon>
        <taxon>Actinomycetes</taxon>
        <taxon>Mycobacteriales</taxon>
        <taxon>Mycobacteriaceae</taxon>
        <taxon>Mycobacteroides</taxon>
    </lineage>
</organism>